<dbReference type="EMBL" id="AP005654">
    <property type="protein sequence ID" value="BAD28981.1"/>
    <property type="molecule type" value="Genomic_DNA"/>
</dbReference>
<reference evidence="4" key="4">
    <citation type="journal article" date="2008" name="Nucleic Acids Res.">
        <title>The rice annotation project database (RAP-DB): 2008 update.</title>
        <authorList>
            <consortium name="The rice annotation project (RAP)"/>
        </authorList>
    </citation>
    <scope>GENOME REANNOTATION</scope>
    <source>
        <strain evidence="4">cv. Nipponbare</strain>
    </source>
</reference>
<dbReference type="Proteomes" id="UP000000763">
    <property type="component" value="Chromosome 2"/>
</dbReference>
<evidence type="ECO:0000313" key="4">
    <source>
        <dbReference type="Proteomes" id="UP000000763"/>
    </source>
</evidence>
<feature type="region of interest" description="Disordered" evidence="1">
    <location>
        <begin position="1"/>
        <end position="25"/>
    </location>
</feature>
<accession>Q6K7M1</accession>
<evidence type="ECO:0000313" key="3">
    <source>
        <dbReference type="EMBL" id="BAD28981.1"/>
    </source>
</evidence>
<dbReference type="EMBL" id="AP004816">
    <property type="protein sequence ID" value="BAD19488.1"/>
    <property type="molecule type" value="Genomic_DNA"/>
</dbReference>
<evidence type="ECO:0000256" key="1">
    <source>
        <dbReference type="SAM" id="MobiDB-lite"/>
    </source>
</evidence>
<gene>
    <name evidence="3" type="ORF">OSJNBb0080M22.30</name>
    <name evidence="2" type="ORF">P0533E11.2</name>
</gene>
<organism evidence="2 4">
    <name type="scientific">Oryza sativa subsp. japonica</name>
    <name type="common">Rice</name>
    <dbReference type="NCBI Taxonomy" id="39947"/>
    <lineage>
        <taxon>Eukaryota</taxon>
        <taxon>Viridiplantae</taxon>
        <taxon>Streptophyta</taxon>
        <taxon>Embryophyta</taxon>
        <taxon>Tracheophyta</taxon>
        <taxon>Spermatophyta</taxon>
        <taxon>Magnoliopsida</taxon>
        <taxon>Liliopsida</taxon>
        <taxon>Poales</taxon>
        <taxon>Poaceae</taxon>
        <taxon>BOP clade</taxon>
        <taxon>Oryzoideae</taxon>
        <taxon>Oryzeae</taxon>
        <taxon>Oryzinae</taxon>
        <taxon>Oryza</taxon>
        <taxon>Oryza sativa</taxon>
    </lineage>
</organism>
<dbReference type="AlphaFoldDB" id="Q6K7M1"/>
<reference evidence="2" key="1">
    <citation type="submission" date="2002-03" db="EMBL/GenBank/DDBJ databases">
        <title>Oryza sativa nipponbare(GA3) genomic DNA, chromosome 2, PAC clone:P0533E11.</title>
        <authorList>
            <person name="Sasaki T."/>
            <person name="Matsumoto T."/>
            <person name="Yamamoto K."/>
        </authorList>
    </citation>
    <scope>NUCLEOTIDE SEQUENCE</scope>
</reference>
<proteinExistence type="predicted"/>
<evidence type="ECO:0000313" key="2">
    <source>
        <dbReference type="EMBL" id="BAD19488.1"/>
    </source>
</evidence>
<reference evidence="3" key="2">
    <citation type="submission" date="2002-08" db="EMBL/GenBank/DDBJ databases">
        <title>Oryza sativa nipponbare(GA3) genomic DNA, chromosome 2, BAC clone:OSJNBb0080M22.</title>
        <authorList>
            <person name="Sasaki T."/>
            <person name="Matsumoto T."/>
            <person name="Katayose Y."/>
        </authorList>
    </citation>
    <scope>NUCLEOTIDE SEQUENCE</scope>
</reference>
<name>Q6K7M1_ORYSJ</name>
<feature type="compositionally biased region" description="Basic and acidic residues" evidence="1">
    <location>
        <begin position="12"/>
        <end position="25"/>
    </location>
</feature>
<protein>
    <submittedName>
        <fullName evidence="2">Uncharacterized protein</fullName>
    </submittedName>
</protein>
<sequence>MADPAAGGSGRLADKEDERWRQLGDKEEEWRWHGDEEEGRLVNEDEEWCVGNFL</sequence>
<reference evidence="4" key="3">
    <citation type="journal article" date="2005" name="Nature">
        <title>The map-based sequence of the rice genome.</title>
        <authorList>
            <consortium name="International rice genome sequencing project (IRGSP)"/>
            <person name="Matsumoto T."/>
            <person name="Wu J."/>
            <person name="Kanamori H."/>
            <person name="Katayose Y."/>
            <person name="Fujisawa M."/>
            <person name="Namiki N."/>
            <person name="Mizuno H."/>
            <person name="Yamamoto K."/>
            <person name="Antonio B.A."/>
            <person name="Baba T."/>
            <person name="Sakata K."/>
            <person name="Nagamura Y."/>
            <person name="Aoki H."/>
            <person name="Arikawa K."/>
            <person name="Arita K."/>
            <person name="Bito T."/>
            <person name="Chiden Y."/>
            <person name="Fujitsuka N."/>
            <person name="Fukunaka R."/>
            <person name="Hamada M."/>
            <person name="Harada C."/>
            <person name="Hayashi A."/>
            <person name="Hijishita S."/>
            <person name="Honda M."/>
            <person name="Hosokawa S."/>
            <person name="Ichikawa Y."/>
            <person name="Idonuma A."/>
            <person name="Iijima M."/>
            <person name="Ikeda M."/>
            <person name="Ikeno M."/>
            <person name="Ito K."/>
            <person name="Ito S."/>
            <person name="Ito T."/>
            <person name="Ito Y."/>
            <person name="Ito Y."/>
            <person name="Iwabuchi A."/>
            <person name="Kamiya K."/>
            <person name="Karasawa W."/>
            <person name="Kurita K."/>
            <person name="Katagiri S."/>
            <person name="Kikuta A."/>
            <person name="Kobayashi H."/>
            <person name="Kobayashi N."/>
            <person name="Machita K."/>
            <person name="Maehara T."/>
            <person name="Masukawa M."/>
            <person name="Mizubayashi T."/>
            <person name="Mukai Y."/>
            <person name="Nagasaki H."/>
            <person name="Nagata Y."/>
            <person name="Naito S."/>
            <person name="Nakashima M."/>
            <person name="Nakama Y."/>
            <person name="Nakamichi Y."/>
            <person name="Nakamura M."/>
            <person name="Meguro A."/>
            <person name="Negishi M."/>
            <person name="Ohta I."/>
            <person name="Ohta T."/>
            <person name="Okamoto M."/>
            <person name="Ono N."/>
            <person name="Saji S."/>
            <person name="Sakaguchi M."/>
            <person name="Sakai K."/>
            <person name="Shibata M."/>
            <person name="Shimokawa T."/>
            <person name="Song J."/>
            <person name="Takazaki Y."/>
            <person name="Terasawa K."/>
            <person name="Tsugane M."/>
            <person name="Tsuji K."/>
            <person name="Ueda S."/>
            <person name="Waki K."/>
            <person name="Yamagata H."/>
            <person name="Yamamoto M."/>
            <person name="Yamamoto S."/>
            <person name="Yamane H."/>
            <person name="Yoshiki S."/>
            <person name="Yoshihara R."/>
            <person name="Yukawa K."/>
            <person name="Zhong H."/>
            <person name="Yano M."/>
            <person name="Yuan Q."/>
            <person name="Ouyang S."/>
            <person name="Liu J."/>
            <person name="Jones K.M."/>
            <person name="Gansberger K."/>
            <person name="Moffat K."/>
            <person name="Hill J."/>
            <person name="Bera J."/>
            <person name="Fadrosh D."/>
            <person name="Jin S."/>
            <person name="Johri S."/>
            <person name="Kim M."/>
            <person name="Overton L."/>
            <person name="Reardon M."/>
            <person name="Tsitrin T."/>
            <person name="Vuong H."/>
            <person name="Weaver B."/>
            <person name="Ciecko A."/>
            <person name="Tallon L."/>
            <person name="Jackson J."/>
            <person name="Pai G."/>
            <person name="Aken S.V."/>
            <person name="Utterback T."/>
            <person name="Reidmuller S."/>
            <person name="Feldblyum T."/>
            <person name="Hsiao J."/>
            <person name="Zismann V."/>
            <person name="Iobst S."/>
            <person name="de Vazeille A.R."/>
            <person name="Buell C.R."/>
            <person name="Ying K."/>
            <person name="Li Y."/>
            <person name="Lu T."/>
            <person name="Huang Y."/>
            <person name="Zhao Q."/>
            <person name="Feng Q."/>
            <person name="Zhang L."/>
            <person name="Zhu J."/>
            <person name="Weng Q."/>
            <person name="Mu J."/>
            <person name="Lu Y."/>
            <person name="Fan D."/>
            <person name="Liu Y."/>
            <person name="Guan J."/>
            <person name="Zhang Y."/>
            <person name="Yu S."/>
            <person name="Liu X."/>
            <person name="Zhang Y."/>
            <person name="Hong G."/>
            <person name="Han B."/>
            <person name="Choisne N."/>
            <person name="Demange N."/>
            <person name="Orjeda G."/>
            <person name="Samain S."/>
            <person name="Cattolico L."/>
            <person name="Pelletier E."/>
            <person name="Couloux A."/>
            <person name="Segurens B."/>
            <person name="Wincker P."/>
            <person name="D'Hont A."/>
            <person name="Scarpelli C."/>
            <person name="Weissenbach J."/>
            <person name="Salanoubat M."/>
            <person name="Quetier F."/>
            <person name="Yu Y."/>
            <person name="Kim H.R."/>
            <person name="Rambo T."/>
            <person name="Currie J."/>
            <person name="Collura K."/>
            <person name="Luo M."/>
            <person name="Yang T."/>
            <person name="Ammiraju J.S.S."/>
            <person name="Engler F."/>
            <person name="Soderlund C."/>
            <person name="Wing R.A."/>
            <person name="Palmer L.E."/>
            <person name="de la Bastide M."/>
            <person name="Spiegel L."/>
            <person name="Nascimento L."/>
            <person name="Zutavern T."/>
            <person name="O'Shaughnessy A."/>
            <person name="Dike S."/>
            <person name="Dedhia N."/>
            <person name="Preston R."/>
            <person name="Balija V."/>
            <person name="McCombie W.R."/>
            <person name="Chow T."/>
            <person name="Chen H."/>
            <person name="Chung M."/>
            <person name="Chen C."/>
            <person name="Shaw J."/>
            <person name="Wu H."/>
            <person name="Hsiao K."/>
            <person name="Chao Y."/>
            <person name="Chu M."/>
            <person name="Cheng C."/>
            <person name="Hour A."/>
            <person name="Lee P."/>
            <person name="Lin S."/>
            <person name="Lin Y."/>
            <person name="Liou J."/>
            <person name="Liu S."/>
            <person name="Hsing Y."/>
            <person name="Raghuvanshi S."/>
            <person name="Mohanty A."/>
            <person name="Bharti A.K."/>
            <person name="Gaur A."/>
            <person name="Gupta V."/>
            <person name="Kumar D."/>
            <person name="Ravi V."/>
            <person name="Vij S."/>
            <person name="Kapur A."/>
            <person name="Khurana P."/>
            <person name="Khurana P."/>
            <person name="Khurana J.P."/>
            <person name="Tyagi A.K."/>
            <person name="Gaikwad K."/>
            <person name="Singh A."/>
            <person name="Dalal V."/>
            <person name="Srivastava S."/>
            <person name="Dixit A."/>
            <person name="Pal A.K."/>
            <person name="Ghazi I.A."/>
            <person name="Yadav M."/>
            <person name="Pandit A."/>
            <person name="Bhargava A."/>
            <person name="Sureshbabu K."/>
            <person name="Batra K."/>
            <person name="Sharma T.R."/>
            <person name="Mohapatra T."/>
            <person name="Singh N.K."/>
            <person name="Messing J."/>
            <person name="Nelson A.B."/>
            <person name="Fuks G."/>
            <person name="Kavchok S."/>
            <person name="Keizer G."/>
            <person name="Linton E."/>
            <person name="Llaca V."/>
            <person name="Song R."/>
            <person name="Tanyolac B."/>
            <person name="Young S."/>
            <person name="Ho-Il K."/>
            <person name="Hahn J.H."/>
            <person name="Sangsakoo G."/>
            <person name="Vanavichit A."/>
            <person name="de Mattos Luiz.A.T."/>
            <person name="Zimmer P.D."/>
            <person name="Malone G."/>
            <person name="Dellagostin O."/>
            <person name="de Oliveira A.C."/>
            <person name="Bevan M."/>
            <person name="Bancroft I."/>
            <person name="Minx P."/>
            <person name="Cordum H."/>
            <person name="Wilson R."/>
            <person name="Cheng Z."/>
            <person name="Jin W."/>
            <person name="Jiang J."/>
            <person name="Leong S.A."/>
            <person name="Iwama H."/>
            <person name="Gojobori T."/>
            <person name="Itoh T."/>
            <person name="Niimura Y."/>
            <person name="Fujii Y."/>
            <person name="Habara T."/>
            <person name="Sakai H."/>
            <person name="Sato Y."/>
            <person name="Wilson G."/>
            <person name="Kumar K."/>
            <person name="McCouch S."/>
            <person name="Juretic N."/>
            <person name="Hoen D."/>
            <person name="Wright S."/>
            <person name="Bruskiewich R."/>
            <person name="Bureau T."/>
            <person name="Miyao A."/>
            <person name="Hirochika H."/>
            <person name="Nishikawa T."/>
            <person name="Kadowaki K."/>
            <person name="Sugiura M."/>
            <person name="Burr B."/>
            <person name="Sasaki T."/>
        </authorList>
    </citation>
    <scope>NUCLEOTIDE SEQUENCE [LARGE SCALE GENOMIC DNA]</scope>
    <source>
        <strain evidence="4">cv. Nipponbare</strain>
    </source>
</reference>